<dbReference type="PANTHER" id="PTHR47747">
    <property type="entry name" value="RIBONUCLEASE P PROTEIN SUBUNIT P38-LIKE PROTEIN"/>
    <property type="match status" value="1"/>
</dbReference>
<dbReference type="PANTHER" id="PTHR47747:SF3">
    <property type="entry name" value="OS03G0853600 PROTEIN"/>
    <property type="match status" value="1"/>
</dbReference>
<accession>A0A8T3BTN1</accession>
<dbReference type="SMR" id="A0A8T3BTN1"/>
<dbReference type="AlphaFoldDB" id="A0A8T3BTN1"/>
<gene>
    <name evidence="2" type="ORF">KFK09_008140</name>
</gene>
<feature type="coiled-coil region" evidence="1">
    <location>
        <begin position="267"/>
        <end position="319"/>
    </location>
</feature>
<keyword evidence="3" id="KW-1185">Reference proteome</keyword>
<dbReference type="Proteomes" id="UP000829196">
    <property type="component" value="Unassembled WGS sequence"/>
</dbReference>
<name>A0A8T3BTN1_DENNO</name>
<comment type="caution">
    <text evidence="2">The sequence shown here is derived from an EMBL/GenBank/DDBJ whole genome shotgun (WGS) entry which is preliminary data.</text>
</comment>
<organism evidence="2 3">
    <name type="scientific">Dendrobium nobile</name>
    <name type="common">Orchid</name>
    <dbReference type="NCBI Taxonomy" id="94219"/>
    <lineage>
        <taxon>Eukaryota</taxon>
        <taxon>Viridiplantae</taxon>
        <taxon>Streptophyta</taxon>
        <taxon>Embryophyta</taxon>
        <taxon>Tracheophyta</taxon>
        <taxon>Spermatophyta</taxon>
        <taxon>Magnoliopsida</taxon>
        <taxon>Liliopsida</taxon>
        <taxon>Asparagales</taxon>
        <taxon>Orchidaceae</taxon>
        <taxon>Epidendroideae</taxon>
        <taxon>Malaxideae</taxon>
        <taxon>Dendrobiinae</taxon>
        <taxon>Dendrobium</taxon>
    </lineage>
</organism>
<protein>
    <submittedName>
        <fullName evidence="2">Uncharacterized protein</fullName>
    </submittedName>
</protein>
<reference evidence="2" key="1">
    <citation type="journal article" date="2022" name="Front. Genet.">
        <title>Chromosome-Scale Assembly of the Dendrobium nobile Genome Provides Insights Into the Molecular Mechanism of the Biosynthesis of the Medicinal Active Ingredient of Dendrobium.</title>
        <authorList>
            <person name="Xu Q."/>
            <person name="Niu S.-C."/>
            <person name="Li K.-L."/>
            <person name="Zheng P.-J."/>
            <person name="Zhang X.-J."/>
            <person name="Jia Y."/>
            <person name="Liu Y."/>
            <person name="Niu Y.-X."/>
            <person name="Yu L.-H."/>
            <person name="Chen D.-F."/>
            <person name="Zhang G.-Q."/>
        </authorList>
    </citation>
    <scope>NUCLEOTIDE SEQUENCE</scope>
    <source>
        <tissue evidence="2">Leaf</tissue>
    </source>
</reference>
<sequence>MEEASSALLSSYLGLSFSVFLALLPRSSLSYVFSLQSRNRILSLKLFHAEEQLRQMRSRRMEDSKANARVAEIFASHRHAWQQEEKRLLHRIEAAADEIATLHSQIGDKERSQAELRCSVERLQRELAERDEMLDFMSRRAELEEGEEMGIRKKDAEEVLGEDVDNEGDSSDDYSWMGRIRAPEGMDPVSKACFVDRGEGFEKMAMMYFRENGFGPDFLPPSEISKRWMESPKGGWQDVQFDSHESTYPMKHLVARRDYPWKVSSDAAGVSSKLKLLEQDLSNLEKLDKGELSKVPLLLRKQARRYRSLAEKIDDLCRKMQLSESCEPSMSPDFRTQRQTEFLVEAFRLQHRANETRQKLNALHTELIGQTKLAMRRSLDSIRSNFKEIQRNLEIWLARIMGDLEGVLARDGNSRVRDYYISRYPFVR</sequence>
<keyword evidence="1" id="KW-0175">Coiled coil</keyword>
<feature type="coiled-coil region" evidence="1">
    <location>
        <begin position="106"/>
        <end position="140"/>
    </location>
</feature>
<evidence type="ECO:0000313" key="3">
    <source>
        <dbReference type="Proteomes" id="UP000829196"/>
    </source>
</evidence>
<dbReference type="OrthoDB" id="751422at2759"/>
<dbReference type="EMBL" id="JAGYWB010000006">
    <property type="protein sequence ID" value="KAI0520662.1"/>
    <property type="molecule type" value="Genomic_DNA"/>
</dbReference>
<evidence type="ECO:0000256" key="1">
    <source>
        <dbReference type="SAM" id="Coils"/>
    </source>
</evidence>
<evidence type="ECO:0000313" key="2">
    <source>
        <dbReference type="EMBL" id="KAI0520662.1"/>
    </source>
</evidence>
<proteinExistence type="predicted"/>